<evidence type="ECO:0000313" key="1">
    <source>
        <dbReference type="EMBL" id="QWE81285.1"/>
    </source>
</evidence>
<dbReference type="AlphaFoldDB" id="A0AAQ0DN83"/>
<dbReference type="EMBL" id="CP071706">
    <property type="protein sequence ID" value="QWE81285.1"/>
    <property type="molecule type" value="Genomic_DNA"/>
</dbReference>
<keyword evidence="2" id="KW-1185">Reference proteome</keyword>
<dbReference type="GeneID" id="98283292"/>
<name>A0AAQ0DN83_9PSED</name>
<reference evidence="1 2" key="1">
    <citation type="journal article" date="2014" name="Genome Announc.">
        <title>Genome Sequence of Pseudomonas sp. Strain P482, a Tomato Rhizosphere Isolate with Broad-Spectrum Antimicrobial Activity.</title>
        <authorList>
            <person name="Krzyzanowska D.M."/>
            <person name="Ossowicki A."/>
            <person name="Jafra S."/>
        </authorList>
    </citation>
    <scope>NUCLEOTIDE SEQUENCE [LARGE SCALE GENOMIC DNA]</scope>
    <source>
        <strain evidence="1 2">P482</strain>
    </source>
</reference>
<protein>
    <submittedName>
        <fullName evidence="1">Protein L</fullName>
    </submittedName>
</protein>
<accession>A0AAQ0DN83</accession>
<evidence type="ECO:0000313" key="2">
    <source>
        <dbReference type="Proteomes" id="UP000027121"/>
    </source>
</evidence>
<gene>
    <name evidence="1" type="ORF">BV82_13445</name>
</gene>
<sequence length="86" mass="9679">MAQVAIDTKKYLSLTDKPSEDHWQKVYGIGSKVPASGIYRCTTCGDEITSNKGDQFPPQNKTQHPCQDEKIYWELIVMTQTKGSGR</sequence>
<dbReference type="KEGG" id="pdw:BV82_13445"/>
<reference evidence="1 2" key="2">
    <citation type="journal article" date="2016" name="Front. Microbiol.">
        <title>When Genome-Based Approach Meets the 'Old but Good': Revealing Genes Involved in the Antibacterial Activity of Pseudomonas sp. P482 against Soft Rot Pathogens.</title>
        <authorList>
            <person name="Krzyzanowska D.M."/>
            <person name="Ossowicki A."/>
            <person name="Rajewska M."/>
            <person name="Maciag T."/>
            <person name="Jablonska M."/>
            <person name="Obuchowski M."/>
            <person name="Heeb S."/>
            <person name="Jafra S."/>
        </authorList>
    </citation>
    <scope>NUCLEOTIDE SEQUENCE [LARGE SCALE GENOMIC DNA]</scope>
    <source>
        <strain evidence="1 2">P482</strain>
    </source>
</reference>
<dbReference type="RefSeq" id="WP_036995729.1">
    <property type="nucleotide sequence ID" value="NZ_CP071706.1"/>
</dbReference>
<organism evidence="1 2">
    <name type="scientific">Pseudomonas donghuensis</name>
    <dbReference type="NCBI Taxonomy" id="1163398"/>
    <lineage>
        <taxon>Bacteria</taxon>
        <taxon>Pseudomonadati</taxon>
        <taxon>Pseudomonadota</taxon>
        <taxon>Gammaproteobacteria</taxon>
        <taxon>Pseudomonadales</taxon>
        <taxon>Pseudomonadaceae</taxon>
        <taxon>Pseudomonas</taxon>
    </lineage>
</organism>
<dbReference type="Proteomes" id="UP000027121">
    <property type="component" value="Chromosome"/>
</dbReference>
<proteinExistence type="predicted"/>